<dbReference type="PROSITE" id="PS00211">
    <property type="entry name" value="ABC_TRANSPORTER_1"/>
    <property type="match status" value="1"/>
</dbReference>
<reference evidence="8 9" key="1">
    <citation type="submission" date="2018-12" db="EMBL/GenBank/DDBJ databases">
        <title>Mesorhizobium carbonis sp. nov., isolated from coal mine water.</title>
        <authorList>
            <person name="Xin W."/>
            <person name="Xu Z."/>
            <person name="Xiang F."/>
            <person name="Zhang J."/>
            <person name="Xi L."/>
            <person name="Liu J."/>
        </authorList>
    </citation>
    <scope>NUCLEOTIDE SEQUENCE [LARGE SCALE GENOMIC DNA]</scope>
    <source>
        <strain evidence="8 9">B2.3</strain>
    </source>
</reference>
<dbReference type="SMART" id="SM00382">
    <property type="entry name" value="AAA"/>
    <property type="match status" value="1"/>
</dbReference>
<comment type="function">
    <text evidence="6">Part of the ABC transporter complex HmuTUV involved in hemin import. Responsible for energy coupling to the transport system.</text>
</comment>
<accession>A0A3S0AVY4</accession>
<dbReference type="Gene3D" id="3.40.50.300">
    <property type="entry name" value="P-loop containing nucleotide triphosphate hydrolases"/>
    <property type="match status" value="1"/>
</dbReference>
<comment type="caution">
    <text evidence="8">The sequence shown here is derived from an EMBL/GenBank/DDBJ whole genome shotgun (WGS) entry which is preliminary data.</text>
</comment>
<dbReference type="SUPFAM" id="SSF52540">
    <property type="entry name" value="P-loop containing nucleoside triphosphate hydrolases"/>
    <property type="match status" value="1"/>
</dbReference>
<evidence type="ECO:0000256" key="4">
    <source>
        <dbReference type="ARBA" id="ARBA00022840"/>
    </source>
</evidence>
<feature type="domain" description="ABC transporter" evidence="7">
    <location>
        <begin position="2"/>
        <end position="242"/>
    </location>
</feature>
<dbReference type="PROSITE" id="PS50893">
    <property type="entry name" value="ABC_TRANSPORTER_2"/>
    <property type="match status" value="1"/>
</dbReference>
<dbReference type="EMBL" id="RWKW01000002">
    <property type="protein sequence ID" value="RST88386.1"/>
    <property type="molecule type" value="Genomic_DNA"/>
</dbReference>
<keyword evidence="3" id="KW-0547">Nucleotide-binding</keyword>
<evidence type="ECO:0000256" key="1">
    <source>
        <dbReference type="ARBA" id="ARBA00005417"/>
    </source>
</evidence>
<evidence type="ECO:0000313" key="9">
    <source>
        <dbReference type="Proteomes" id="UP000278398"/>
    </source>
</evidence>
<dbReference type="InterPro" id="IPR027417">
    <property type="entry name" value="P-loop_NTPase"/>
</dbReference>
<dbReference type="Pfam" id="PF00005">
    <property type="entry name" value="ABC_tran"/>
    <property type="match status" value="1"/>
</dbReference>
<evidence type="ECO:0000256" key="5">
    <source>
        <dbReference type="ARBA" id="ARBA00022967"/>
    </source>
</evidence>
<evidence type="ECO:0000313" key="8">
    <source>
        <dbReference type="EMBL" id="RST88386.1"/>
    </source>
</evidence>
<keyword evidence="5" id="KW-1278">Translocase</keyword>
<dbReference type="RefSeq" id="WP_126697660.1">
    <property type="nucleotide sequence ID" value="NZ_RWKW01000002.1"/>
</dbReference>
<sequence>MIEAMDVSVHIGSRRIVTGADFQAAPGEFVSIVGPNGSGKTTFLRALSGDLGYEGEIVIGGRDMRHLKPWQLAGIRAVLPQAATLAFPFTVREVVKLGLTAGRSGVLPGEDERLPERALAKVDLEGFAGRLYQELSGGEQQRVQLARVLCQVWSPVLDGVARYLILDEPVSSLDIKHQLVIMNIARDFARRGGGAIAILHDLNLAAMYSDRIYVMHRGRIAAAGTPVDVLRDDVIARVFECELRVNVLPSGGVPYLLPQSVARAAG</sequence>
<comment type="similarity">
    <text evidence="1">Belongs to the ABC transporter superfamily.</text>
</comment>
<evidence type="ECO:0000259" key="7">
    <source>
        <dbReference type="PROSITE" id="PS50893"/>
    </source>
</evidence>
<dbReference type="InterPro" id="IPR017871">
    <property type="entry name" value="ABC_transporter-like_CS"/>
</dbReference>
<dbReference type="InterPro" id="IPR003439">
    <property type="entry name" value="ABC_transporter-like_ATP-bd"/>
</dbReference>
<evidence type="ECO:0000256" key="2">
    <source>
        <dbReference type="ARBA" id="ARBA00022448"/>
    </source>
</evidence>
<evidence type="ECO:0000256" key="6">
    <source>
        <dbReference type="ARBA" id="ARBA00037066"/>
    </source>
</evidence>
<organism evidence="8 9">
    <name type="scientific">Aquibium carbonis</name>
    <dbReference type="NCBI Taxonomy" id="2495581"/>
    <lineage>
        <taxon>Bacteria</taxon>
        <taxon>Pseudomonadati</taxon>
        <taxon>Pseudomonadota</taxon>
        <taxon>Alphaproteobacteria</taxon>
        <taxon>Hyphomicrobiales</taxon>
        <taxon>Phyllobacteriaceae</taxon>
        <taxon>Aquibium</taxon>
    </lineage>
</organism>
<keyword evidence="4 8" id="KW-0067">ATP-binding</keyword>
<dbReference type="GO" id="GO:0016887">
    <property type="term" value="F:ATP hydrolysis activity"/>
    <property type="evidence" value="ECO:0007669"/>
    <property type="project" value="InterPro"/>
</dbReference>
<dbReference type="InterPro" id="IPR003593">
    <property type="entry name" value="AAA+_ATPase"/>
</dbReference>
<keyword evidence="9" id="KW-1185">Reference proteome</keyword>
<dbReference type="OrthoDB" id="9810077at2"/>
<dbReference type="GO" id="GO:0005524">
    <property type="term" value="F:ATP binding"/>
    <property type="evidence" value="ECO:0007669"/>
    <property type="project" value="UniProtKB-KW"/>
</dbReference>
<proteinExistence type="inferred from homology"/>
<dbReference type="Proteomes" id="UP000278398">
    <property type="component" value="Unassembled WGS sequence"/>
</dbReference>
<keyword evidence="2" id="KW-0813">Transport</keyword>
<dbReference type="PANTHER" id="PTHR42794:SF1">
    <property type="entry name" value="HEMIN IMPORT ATP-BINDING PROTEIN HMUV"/>
    <property type="match status" value="1"/>
</dbReference>
<dbReference type="PANTHER" id="PTHR42794">
    <property type="entry name" value="HEMIN IMPORT ATP-BINDING PROTEIN HMUV"/>
    <property type="match status" value="1"/>
</dbReference>
<dbReference type="CDD" id="cd03214">
    <property type="entry name" value="ABC_Iron-Siderophores_B12_Hemin"/>
    <property type="match status" value="1"/>
</dbReference>
<dbReference type="AlphaFoldDB" id="A0A3S0AVY4"/>
<evidence type="ECO:0000256" key="3">
    <source>
        <dbReference type="ARBA" id="ARBA00022741"/>
    </source>
</evidence>
<protein>
    <submittedName>
        <fullName evidence="8">Heme ABC transporter ATP-binding protein</fullName>
    </submittedName>
</protein>
<name>A0A3S0AVY4_9HYPH</name>
<dbReference type="NCBIfam" id="NF010068">
    <property type="entry name" value="PRK13548.1"/>
    <property type="match status" value="1"/>
</dbReference>
<gene>
    <name evidence="8" type="ORF">EJC49_01435</name>
</gene>